<dbReference type="Proteomes" id="UP000282322">
    <property type="component" value="Unassembled WGS sequence"/>
</dbReference>
<name>A0A3P3R4U6_9EURY</name>
<feature type="region of interest" description="Disordered" evidence="1">
    <location>
        <begin position="35"/>
        <end position="66"/>
    </location>
</feature>
<feature type="compositionally biased region" description="Polar residues" evidence="1">
    <location>
        <begin position="52"/>
        <end position="64"/>
    </location>
</feature>
<gene>
    <name evidence="2" type="ORF">EIK79_15595</name>
</gene>
<proteinExistence type="predicted"/>
<evidence type="ECO:0000313" key="3">
    <source>
        <dbReference type="Proteomes" id="UP000282322"/>
    </source>
</evidence>
<accession>A0A3P3R4U6</accession>
<sequence length="157" mass="17081">MEESEDIINKIMNRIQKLILMVLLVLSGSIAGCLTTTPTTGNTDTPTAGETRPNNSMANKSGPIQANVVADPPSSAIIISSNDDRLDDVKPIQKVVEKAIAKDATRGKAGIRLEDEQFTRTDESLKKLPIYNETLGEAGHYIRHDGTVVRVNLLLEQ</sequence>
<dbReference type="RefSeq" id="WP_124956341.1">
    <property type="nucleotide sequence ID" value="NZ_RRCH01000036.1"/>
</dbReference>
<dbReference type="EMBL" id="RRCH01000036">
    <property type="protein sequence ID" value="RRJ28516.1"/>
    <property type="molecule type" value="Genomic_DNA"/>
</dbReference>
<dbReference type="AlphaFoldDB" id="A0A3P3R4U6"/>
<evidence type="ECO:0000313" key="2">
    <source>
        <dbReference type="EMBL" id="RRJ28516.1"/>
    </source>
</evidence>
<comment type="caution">
    <text evidence="2">The sequence shown here is derived from an EMBL/GenBank/DDBJ whole genome shotgun (WGS) entry which is preliminary data.</text>
</comment>
<evidence type="ECO:0000256" key="1">
    <source>
        <dbReference type="SAM" id="MobiDB-lite"/>
    </source>
</evidence>
<organism evidence="2 3">
    <name type="scientific">Halocatena pleomorpha</name>
    <dbReference type="NCBI Taxonomy" id="1785090"/>
    <lineage>
        <taxon>Archaea</taxon>
        <taxon>Methanobacteriati</taxon>
        <taxon>Methanobacteriota</taxon>
        <taxon>Stenosarchaea group</taxon>
        <taxon>Halobacteria</taxon>
        <taxon>Halobacteriales</taxon>
        <taxon>Natronomonadaceae</taxon>
        <taxon>Halocatena</taxon>
    </lineage>
</organism>
<feature type="compositionally biased region" description="Low complexity" evidence="1">
    <location>
        <begin position="35"/>
        <end position="51"/>
    </location>
</feature>
<reference evidence="2 3" key="1">
    <citation type="submission" date="2018-11" db="EMBL/GenBank/DDBJ databases">
        <title>Taxonoimc description of Halomarina strain SPP-AMP-1.</title>
        <authorList>
            <person name="Pal Y."/>
            <person name="Srinivasana K."/>
            <person name="Verma A."/>
            <person name="Kumar P."/>
        </authorList>
    </citation>
    <scope>NUCLEOTIDE SEQUENCE [LARGE SCALE GENOMIC DNA]</scope>
    <source>
        <strain evidence="2 3">SPP-AMP-1</strain>
    </source>
</reference>
<keyword evidence="3" id="KW-1185">Reference proteome</keyword>
<protein>
    <submittedName>
        <fullName evidence="2">Uncharacterized protein</fullName>
    </submittedName>
</protein>